<accession>A0ABR4NHV7</accession>
<name>A0ABR4NHV7_9FUNG</name>
<sequence>MQNNRDADNERCQFKMLVLELLSYTHVRSIFGVHALHVGEYRSIVPKNKKTLVSHMKGRLAGHPRIASQGPGFGEIVLVDRDRFFVESSSITALCAVHHGLSAMTKHCDAIARLSVAIFDVIRSKMRSYGPSPLRLIEASKVFTIVKAYIQLDGELKDLMAAAKSLQSEMPGDRLERLCIFALLCHTMVCASANKALQLRAALRIMTPCIFDFESEAAAKKYWGILVMFVLLQTDESTPPSAIEAMAAVVEQMLAFQHSEKADERSREPTSTSAKRLIRFPSTNHVKLFHKHLPPNSDGEMRTMLCADFDGPRLPHFDEICYVNQSGSILALSEIAVPAEWNGNGVVDREDAGKNEHERENNHEADIEHDGVGECEQAVDGCGVAAETIPSECGHVDQPSGIAPETLVPMRETQLEPTDSAIEASDCWRVSQKPGIRHRRGSGYCFTDQLDLDPNHARTARHDEAEMSRSIVYKTVDGRSRPTLSCEVDKMRVGDCESTIKCDGAFSEGNAPGLVMRGDTAAQIPTPTESKRAVVAASWESADRLCASMCDEQRPLLSCNADWVAVDLDDAIAPHSVIIQIESQTSVAEIAQSAAKAAPGWVSKVVKYIPECLAVVLLVILWLSSPKAHLISA</sequence>
<dbReference type="Proteomes" id="UP001527925">
    <property type="component" value="Unassembled WGS sequence"/>
</dbReference>
<keyword evidence="2" id="KW-1185">Reference proteome</keyword>
<protein>
    <submittedName>
        <fullName evidence="1">Uncharacterized protein</fullName>
    </submittedName>
</protein>
<evidence type="ECO:0000313" key="2">
    <source>
        <dbReference type="Proteomes" id="UP001527925"/>
    </source>
</evidence>
<dbReference type="EMBL" id="JADGIZ020000004">
    <property type="protein sequence ID" value="KAL2919049.1"/>
    <property type="molecule type" value="Genomic_DNA"/>
</dbReference>
<comment type="caution">
    <text evidence="1">The sequence shown here is derived from an EMBL/GenBank/DDBJ whole genome shotgun (WGS) entry which is preliminary data.</text>
</comment>
<gene>
    <name evidence="1" type="ORF">HK105_201319</name>
</gene>
<organism evidence="1 2">
    <name type="scientific">Polyrhizophydium stewartii</name>
    <dbReference type="NCBI Taxonomy" id="2732419"/>
    <lineage>
        <taxon>Eukaryota</taxon>
        <taxon>Fungi</taxon>
        <taxon>Fungi incertae sedis</taxon>
        <taxon>Chytridiomycota</taxon>
        <taxon>Chytridiomycota incertae sedis</taxon>
        <taxon>Chytridiomycetes</taxon>
        <taxon>Rhizophydiales</taxon>
        <taxon>Rhizophydiales incertae sedis</taxon>
        <taxon>Polyrhizophydium</taxon>
    </lineage>
</organism>
<reference evidence="1 2" key="1">
    <citation type="submission" date="2023-09" db="EMBL/GenBank/DDBJ databases">
        <title>Pangenome analysis of Batrachochytrium dendrobatidis and related Chytrids.</title>
        <authorList>
            <person name="Yacoub M.N."/>
            <person name="Stajich J.E."/>
            <person name="James T.Y."/>
        </authorList>
    </citation>
    <scope>NUCLEOTIDE SEQUENCE [LARGE SCALE GENOMIC DNA]</scope>
    <source>
        <strain evidence="1 2">JEL0888</strain>
    </source>
</reference>
<evidence type="ECO:0000313" key="1">
    <source>
        <dbReference type="EMBL" id="KAL2919049.1"/>
    </source>
</evidence>
<proteinExistence type="predicted"/>